<dbReference type="AlphaFoldDB" id="A0A1G2Q102"/>
<protein>
    <recommendedName>
        <fullName evidence="5">Type II secretion system protein GspG C-terminal domain-containing protein</fullName>
    </recommendedName>
</protein>
<gene>
    <name evidence="3" type="ORF">A2226_00845</name>
</gene>
<dbReference type="Proteomes" id="UP000178936">
    <property type="component" value="Unassembled WGS sequence"/>
</dbReference>
<dbReference type="EMBL" id="MHTB01000054">
    <property type="protein sequence ID" value="OHA54243.1"/>
    <property type="molecule type" value="Genomic_DNA"/>
</dbReference>
<evidence type="ECO:0000256" key="1">
    <source>
        <dbReference type="ARBA" id="ARBA00022481"/>
    </source>
</evidence>
<evidence type="ECO:0000313" key="4">
    <source>
        <dbReference type="Proteomes" id="UP000178936"/>
    </source>
</evidence>
<dbReference type="InterPro" id="IPR012902">
    <property type="entry name" value="N_methyl_site"/>
</dbReference>
<keyword evidence="1" id="KW-0488">Methylation</keyword>
<evidence type="ECO:0000313" key="3">
    <source>
        <dbReference type="EMBL" id="OHA54243.1"/>
    </source>
</evidence>
<reference evidence="3 4" key="1">
    <citation type="journal article" date="2016" name="Nat. Commun.">
        <title>Thousands of microbial genomes shed light on interconnected biogeochemical processes in an aquifer system.</title>
        <authorList>
            <person name="Anantharaman K."/>
            <person name="Brown C.T."/>
            <person name="Hug L.A."/>
            <person name="Sharon I."/>
            <person name="Castelle C.J."/>
            <person name="Probst A.J."/>
            <person name="Thomas B.C."/>
            <person name="Singh A."/>
            <person name="Wilkins M.J."/>
            <person name="Karaoz U."/>
            <person name="Brodie E.L."/>
            <person name="Williams K.H."/>
            <person name="Hubbard S.S."/>
            <person name="Banfield J.F."/>
        </authorList>
    </citation>
    <scope>NUCLEOTIDE SEQUENCE [LARGE SCALE GENOMIC DNA]</scope>
</reference>
<keyword evidence="2" id="KW-0812">Transmembrane</keyword>
<dbReference type="GO" id="GO:0015628">
    <property type="term" value="P:protein secretion by the type II secretion system"/>
    <property type="evidence" value="ECO:0007669"/>
    <property type="project" value="InterPro"/>
</dbReference>
<dbReference type="SUPFAM" id="SSF54523">
    <property type="entry name" value="Pili subunits"/>
    <property type="match status" value="1"/>
</dbReference>
<dbReference type="PRINTS" id="PR00813">
    <property type="entry name" value="BCTERIALGSPG"/>
</dbReference>
<name>A0A1G2Q102_9BACT</name>
<accession>A0A1G2Q102</accession>
<organism evidence="3 4">
    <name type="scientific">Candidatus Veblenbacteria bacterium RIFOXYA2_FULL_43_9</name>
    <dbReference type="NCBI Taxonomy" id="1802425"/>
    <lineage>
        <taxon>Bacteria</taxon>
        <taxon>Candidatus Vebleniibacteriota</taxon>
    </lineage>
</organism>
<feature type="transmembrane region" description="Helical" evidence="2">
    <location>
        <begin position="12"/>
        <end position="35"/>
    </location>
</feature>
<dbReference type="Pfam" id="PF07963">
    <property type="entry name" value="N_methyl"/>
    <property type="match status" value="1"/>
</dbReference>
<evidence type="ECO:0008006" key="5">
    <source>
        <dbReference type="Google" id="ProtNLM"/>
    </source>
</evidence>
<dbReference type="PANTHER" id="PTHR30093">
    <property type="entry name" value="GENERAL SECRETION PATHWAY PROTEIN G"/>
    <property type="match status" value="1"/>
</dbReference>
<keyword evidence="2" id="KW-1133">Transmembrane helix</keyword>
<dbReference type="NCBIfam" id="TIGR02532">
    <property type="entry name" value="IV_pilin_GFxxxE"/>
    <property type="match status" value="1"/>
</dbReference>
<dbReference type="InterPro" id="IPR045584">
    <property type="entry name" value="Pilin-like"/>
</dbReference>
<dbReference type="PROSITE" id="PS00409">
    <property type="entry name" value="PROKAR_NTER_METHYL"/>
    <property type="match status" value="1"/>
</dbReference>
<sequence>MIKFKKRNTGGFTLIELLVVIAIIGILSSIAIVALNNARRQARIARSQADLRSLRNAVALLESDTSKWPNGCPPEEVANPEVDLSETQAGLIPSPIVGDQGDGCEWIQEDIDKWGGPYVDRVIDPWGNAYWFDPDYHPYENCNTIPDGPDVPVVLSFGPTWSGADGLNEYDCDDIFLEMR</sequence>
<dbReference type="Gene3D" id="3.30.700.10">
    <property type="entry name" value="Glycoprotein, Type 4 Pilin"/>
    <property type="match status" value="1"/>
</dbReference>
<dbReference type="GO" id="GO:0015627">
    <property type="term" value="C:type II protein secretion system complex"/>
    <property type="evidence" value="ECO:0007669"/>
    <property type="project" value="InterPro"/>
</dbReference>
<evidence type="ECO:0000256" key="2">
    <source>
        <dbReference type="SAM" id="Phobius"/>
    </source>
</evidence>
<proteinExistence type="predicted"/>
<keyword evidence="2" id="KW-0472">Membrane</keyword>
<dbReference type="InterPro" id="IPR000983">
    <property type="entry name" value="Bac_GSPG_pilin"/>
</dbReference>
<comment type="caution">
    <text evidence="3">The sequence shown here is derived from an EMBL/GenBank/DDBJ whole genome shotgun (WGS) entry which is preliminary data.</text>
</comment>